<organism evidence="2 3">
    <name type="scientific">Saltatorellus ferox</name>
    <dbReference type="NCBI Taxonomy" id="2528018"/>
    <lineage>
        <taxon>Bacteria</taxon>
        <taxon>Pseudomonadati</taxon>
        <taxon>Planctomycetota</taxon>
        <taxon>Planctomycetia</taxon>
        <taxon>Planctomycetia incertae sedis</taxon>
        <taxon>Saltatorellus</taxon>
    </lineage>
</organism>
<evidence type="ECO:0000256" key="1">
    <source>
        <dbReference type="SAM" id="SignalP"/>
    </source>
</evidence>
<dbReference type="SMART" id="SM00191">
    <property type="entry name" value="Int_alpha"/>
    <property type="match status" value="3"/>
</dbReference>
<feature type="signal peptide" evidence="1">
    <location>
        <begin position="1"/>
        <end position="22"/>
    </location>
</feature>
<evidence type="ECO:0008006" key="4">
    <source>
        <dbReference type="Google" id="ProtNLM"/>
    </source>
</evidence>
<name>A0A518EX54_9BACT</name>
<evidence type="ECO:0000313" key="2">
    <source>
        <dbReference type="EMBL" id="QDV08676.1"/>
    </source>
</evidence>
<feature type="chain" id="PRO_5021756221" description="FG-GAP repeat protein" evidence="1">
    <location>
        <begin position="23"/>
        <end position="476"/>
    </location>
</feature>
<keyword evidence="3" id="KW-1185">Reference proteome</keyword>
<dbReference type="PROSITE" id="PS51470">
    <property type="entry name" value="FG_GAP"/>
    <property type="match status" value="1"/>
</dbReference>
<dbReference type="InterPro" id="IPR028994">
    <property type="entry name" value="Integrin_alpha_N"/>
</dbReference>
<gene>
    <name evidence="2" type="ORF">Poly30_42290</name>
</gene>
<dbReference type="EMBL" id="CP036434">
    <property type="protein sequence ID" value="QDV08676.1"/>
    <property type="molecule type" value="Genomic_DNA"/>
</dbReference>
<dbReference type="PANTHER" id="PTHR36220">
    <property type="entry name" value="UNNAMED PRODUCT"/>
    <property type="match status" value="1"/>
</dbReference>
<dbReference type="Proteomes" id="UP000320390">
    <property type="component" value="Chromosome"/>
</dbReference>
<dbReference type="Gene3D" id="2.130.10.130">
    <property type="entry name" value="Integrin alpha, N-terminal"/>
    <property type="match status" value="2"/>
</dbReference>
<dbReference type="AlphaFoldDB" id="A0A518EX54"/>
<accession>A0A518EX54</accession>
<proteinExistence type="predicted"/>
<sequence length="476" mass="47249" precursor="true">MTMMPLLSLPLCALTAFTWAGALLHGPGGSTGSNPWDRTAAGLPCTLLPSRQAVAEAAFGQRGEFGAAVAITVREVRANLPGERLGERLGGRLCAVGSPQAMEAGSPRGGVRLFSVGALGPSTGVCASAVRGTLRPGDLSAHSRFGAALAFHGTDLLAVGAPGADSAAGSRAGLVRLYRVGSVGDPGPLPILQLVELHPPGSADGAAFGHSLAFRADGLQIAVGAPMARSTSGAAFAGRVHVFDRSGGEWSLRFSVESPQPGVAATFGQSLAWAGEMLIVGAPGDGAIAPAAGRVFGFHGVGLDAGRLAWDLGAPAGTDGAAGLRYGESIAAIDTTTFAVGGWGRAIVEVFRLSSTGEPIHQALLTGDPTEGFGLRVAGAADRLFVGAPFAAGDLGQVSAGRVEVFQRSSIGWQRAGALQGSCPNAGAEFGVAIAAASEFDGTGAAGEVRVIVGEPGSSAACLGQGGCAAGAARVD</sequence>
<dbReference type="SUPFAM" id="SSF75011">
    <property type="entry name" value="3-carboxy-cis,cis-mucoante lactonizing enzyme"/>
    <property type="match status" value="1"/>
</dbReference>
<evidence type="ECO:0000313" key="3">
    <source>
        <dbReference type="Proteomes" id="UP000320390"/>
    </source>
</evidence>
<dbReference type="InterPro" id="IPR013519">
    <property type="entry name" value="Int_alpha_beta-p"/>
</dbReference>
<dbReference type="PANTHER" id="PTHR36220:SF1">
    <property type="entry name" value="GAMMA TUBULIN COMPLEX COMPONENT C-TERMINAL DOMAIN-CONTAINING PROTEIN"/>
    <property type="match status" value="1"/>
</dbReference>
<keyword evidence="1" id="KW-0732">Signal</keyword>
<protein>
    <recommendedName>
        <fullName evidence="4">FG-GAP repeat protein</fullName>
    </recommendedName>
</protein>
<reference evidence="2 3" key="1">
    <citation type="submission" date="2019-02" db="EMBL/GenBank/DDBJ databases">
        <title>Deep-cultivation of Planctomycetes and their phenomic and genomic characterization uncovers novel biology.</title>
        <authorList>
            <person name="Wiegand S."/>
            <person name="Jogler M."/>
            <person name="Boedeker C."/>
            <person name="Pinto D."/>
            <person name="Vollmers J."/>
            <person name="Rivas-Marin E."/>
            <person name="Kohn T."/>
            <person name="Peeters S.H."/>
            <person name="Heuer A."/>
            <person name="Rast P."/>
            <person name="Oberbeckmann S."/>
            <person name="Bunk B."/>
            <person name="Jeske O."/>
            <person name="Meyerdierks A."/>
            <person name="Storesund J.E."/>
            <person name="Kallscheuer N."/>
            <person name="Luecker S."/>
            <person name="Lage O.M."/>
            <person name="Pohl T."/>
            <person name="Merkel B.J."/>
            <person name="Hornburger P."/>
            <person name="Mueller R.-W."/>
            <person name="Bruemmer F."/>
            <person name="Labrenz M."/>
            <person name="Spormann A.M."/>
            <person name="Op den Camp H."/>
            <person name="Overmann J."/>
            <person name="Amann R."/>
            <person name="Jetten M.S.M."/>
            <person name="Mascher T."/>
            <person name="Medema M.H."/>
            <person name="Devos D.P."/>
            <person name="Kaster A.-K."/>
            <person name="Ovreas L."/>
            <person name="Rohde M."/>
            <person name="Galperin M.Y."/>
            <person name="Jogler C."/>
        </authorList>
    </citation>
    <scope>NUCLEOTIDE SEQUENCE [LARGE SCALE GENOMIC DNA]</scope>
    <source>
        <strain evidence="2 3">Poly30</strain>
    </source>
</reference>